<sequence length="317" mass="34827">MTIVRSASHAGSWYSASPVTLGKQLDEFLKAAPAAVPGARILIGPHAGYTYAGKTLAETYNTWDTSNVKRVFILGPSHHVYFKNTAYLSGAGEYETPFGNLPVDTTITKALLKTKVFKTMDIDTDEEEHSFEMHAPYIYKLTESSGRGVPSIIPIMISYGDSTFSDELASVLSGYLKDEENTFVISSDFCHWGSRFAYMAYTPTGDVSDLVLLNQRMKVPEGGVKIYKSIEALDKEAMAIASQGSSAAWKRYIKTTGNTICGQKPLGILMEAIEKVREDEEYGGDWAKFKWIGYSQSSRVISPRDSSVSYASGYAIA</sequence>
<name>A0A1V2L113_CYBFA</name>
<dbReference type="VEuPathDB" id="FungiDB:BON22_4560"/>
<dbReference type="NCBIfam" id="TIGR04336">
    <property type="entry name" value="AmmeMemoSam_B"/>
    <property type="match status" value="1"/>
</dbReference>
<keyword evidence="3" id="KW-1185">Reference proteome</keyword>
<dbReference type="OMA" id="MHLPYIH"/>
<dbReference type="Proteomes" id="UP000189513">
    <property type="component" value="Unassembled WGS sequence"/>
</dbReference>
<evidence type="ECO:0000313" key="3">
    <source>
        <dbReference type="Proteomes" id="UP000189513"/>
    </source>
</evidence>
<dbReference type="HAMAP" id="MF_00055">
    <property type="entry name" value="MEMO1"/>
    <property type="match status" value="1"/>
</dbReference>
<dbReference type="InterPro" id="IPR002737">
    <property type="entry name" value="MEMO1_fam"/>
</dbReference>
<dbReference type="AlphaFoldDB" id="A0A1V2L113"/>
<dbReference type="Gene3D" id="3.40.830.10">
    <property type="entry name" value="LigB-like"/>
    <property type="match status" value="1"/>
</dbReference>
<dbReference type="PANTHER" id="PTHR11060:SF0">
    <property type="entry name" value="PROTEIN MEMO1"/>
    <property type="match status" value="1"/>
</dbReference>
<dbReference type="STRING" id="36022.A0A1V2L113"/>
<evidence type="ECO:0000256" key="1">
    <source>
        <dbReference type="ARBA" id="ARBA00006315"/>
    </source>
</evidence>
<accession>A0A1V2L113</accession>
<evidence type="ECO:0000313" key="2">
    <source>
        <dbReference type="EMBL" id="ONH65598.1"/>
    </source>
</evidence>
<gene>
    <name evidence="2" type="ORF">BON22_4560</name>
</gene>
<comment type="caution">
    <text evidence="2">The sequence shown here is derived from an EMBL/GenBank/DDBJ whole genome shotgun (WGS) entry which is preliminary data.</text>
</comment>
<dbReference type="CDD" id="cd07361">
    <property type="entry name" value="MEMO_like"/>
    <property type="match status" value="1"/>
</dbReference>
<organism evidence="2 3">
    <name type="scientific">Cyberlindnera fabianii</name>
    <name type="common">Yeast</name>
    <name type="synonym">Hansenula fabianii</name>
    <dbReference type="NCBI Taxonomy" id="36022"/>
    <lineage>
        <taxon>Eukaryota</taxon>
        <taxon>Fungi</taxon>
        <taxon>Dikarya</taxon>
        <taxon>Ascomycota</taxon>
        <taxon>Saccharomycotina</taxon>
        <taxon>Saccharomycetes</taxon>
        <taxon>Phaffomycetales</taxon>
        <taxon>Phaffomycetaceae</taxon>
        <taxon>Cyberlindnera</taxon>
    </lineage>
</organism>
<proteinExistence type="inferred from homology"/>
<reference evidence="3" key="1">
    <citation type="journal article" date="2017" name="Genome Announc.">
        <title>Genome sequences of Cyberlindnera fabianii 65, Pichia kudriavzevii 129, and Saccharomyces cerevisiae 131 isolated from fermented masau fruits in Zimbabwe.</title>
        <authorList>
            <person name="van Rijswijck I.M.H."/>
            <person name="Derks M.F.L."/>
            <person name="Abee T."/>
            <person name="de Ridder D."/>
            <person name="Smid E.J."/>
        </authorList>
    </citation>
    <scope>NUCLEOTIDE SEQUENCE [LARGE SCALE GENOMIC DNA]</scope>
    <source>
        <strain evidence="3">65</strain>
    </source>
</reference>
<protein>
    <submittedName>
        <fullName evidence="2">Protein MEMO1</fullName>
    </submittedName>
</protein>
<dbReference type="Pfam" id="PF01875">
    <property type="entry name" value="Memo"/>
    <property type="match status" value="1"/>
</dbReference>
<comment type="similarity">
    <text evidence="1">Belongs to the MEMO1 family.</text>
</comment>
<dbReference type="EMBL" id="MPUK01000010">
    <property type="protein sequence ID" value="ONH65598.1"/>
    <property type="molecule type" value="Genomic_DNA"/>
</dbReference>
<dbReference type="PANTHER" id="PTHR11060">
    <property type="entry name" value="PROTEIN MEMO1"/>
    <property type="match status" value="1"/>
</dbReference>